<keyword evidence="4" id="KW-1185">Reference proteome</keyword>
<organism evidence="3 4">
    <name type="scientific">Streptomyces thermogriseus</name>
    <dbReference type="NCBI Taxonomy" id="75292"/>
    <lineage>
        <taxon>Bacteria</taxon>
        <taxon>Bacillati</taxon>
        <taxon>Actinomycetota</taxon>
        <taxon>Actinomycetes</taxon>
        <taxon>Kitasatosporales</taxon>
        <taxon>Streptomycetaceae</taxon>
        <taxon>Streptomyces</taxon>
    </lineage>
</organism>
<feature type="domain" description="SH3b" evidence="2">
    <location>
        <begin position="42"/>
        <end position="114"/>
    </location>
</feature>
<dbReference type="Proteomes" id="UP001501072">
    <property type="component" value="Unassembled WGS sequence"/>
</dbReference>
<protein>
    <recommendedName>
        <fullName evidence="2">SH3b domain-containing protein</fullName>
    </recommendedName>
</protein>
<evidence type="ECO:0000313" key="4">
    <source>
        <dbReference type="Proteomes" id="UP001501072"/>
    </source>
</evidence>
<dbReference type="EMBL" id="BAAAHU010000032">
    <property type="protein sequence ID" value="GAA1011587.1"/>
    <property type="molecule type" value="Genomic_DNA"/>
</dbReference>
<dbReference type="Gene3D" id="2.30.30.40">
    <property type="entry name" value="SH3 Domains"/>
    <property type="match status" value="1"/>
</dbReference>
<name>A0ABP4DK79_9ACTN</name>
<evidence type="ECO:0000256" key="1">
    <source>
        <dbReference type="SAM" id="SignalP"/>
    </source>
</evidence>
<evidence type="ECO:0000313" key="3">
    <source>
        <dbReference type="EMBL" id="GAA1011587.1"/>
    </source>
</evidence>
<sequence length="117" mass="12730">MSIRTRATVVGLTASLFLSGALFLAPAATAVGGHSKCTRDTNMNGKVDVANVNLRQGPGTSYPSYGQLTKGAKVYIDCIHHPDVTKTPWLYIKVNSGAHKGQRGWVRNDLIYWPVWS</sequence>
<dbReference type="Pfam" id="PF08239">
    <property type="entry name" value="SH3_3"/>
    <property type="match status" value="1"/>
</dbReference>
<reference evidence="4" key="1">
    <citation type="journal article" date="2019" name="Int. J. Syst. Evol. Microbiol.">
        <title>The Global Catalogue of Microorganisms (GCM) 10K type strain sequencing project: providing services to taxonomists for standard genome sequencing and annotation.</title>
        <authorList>
            <consortium name="The Broad Institute Genomics Platform"/>
            <consortium name="The Broad Institute Genome Sequencing Center for Infectious Disease"/>
            <person name="Wu L."/>
            <person name="Ma J."/>
        </authorList>
    </citation>
    <scope>NUCLEOTIDE SEQUENCE [LARGE SCALE GENOMIC DNA]</scope>
    <source>
        <strain evidence="4">JCM 11269</strain>
    </source>
</reference>
<evidence type="ECO:0000259" key="2">
    <source>
        <dbReference type="PROSITE" id="PS51781"/>
    </source>
</evidence>
<proteinExistence type="predicted"/>
<comment type="caution">
    <text evidence="3">The sequence shown here is derived from an EMBL/GenBank/DDBJ whole genome shotgun (WGS) entry which is preliminary data.</text>
</comment>
<keyword evidence="1" id="KW-0732">Signal</keyword>
<gene>
    <name evidence="3" type="ORF">GCM10009564_32910</name>
</gene>
<feature type="chain" id="PRO_5045195020" description="SH3b domain-containing protein" evidence="1">
    <location>
        <begin position="31"/>
        <end position="117"/>
    </location>
</feature>
<dbReference type="InterPro" id="IPR003646">
    <property type="entry name" value="SH3-like_bac-type"/>
</dbReference>
<accession>A0ABP4DK79</accession>
<dbReference type="RefSeq" id="WP_346073348.1">
    <property type="nucleotide sequence ID" value="NZ_BAAAHU010000032.1"/>
</dbReference>
<dbReference type="PROSITE" id="PS51781">
    <property type="entry name" value="SH3B"/>
    <property type="match status" value="1"/>
</dbReference>
<feature type="signal peptide" evidence="1">
    <location>
        <begin position="1"/>
        <end position="30"/>
    </location>
</feature>